<evidence type="ECO:0000256" key="10">
    <source>
        <dbReference type="PROSITE-ProRule" id="PRU00042"/>
    </source>
</evidence>
<reference evidence="14 15" key="1">
    <citation type="submission" date="2018-11" db="EMBL/GenBank/DDBJ databases">
        <authorList>
            <person name="Lopez-Roques C."/>
            <person name="Donnadieu C."/>
            <person name="Bouchez O."/>
            <person name="Klopp C."/>
            <person name="Cabau C."/>
            <person name="Zahm M."/>
        </authorList>
    </citation>
    <scope>NUCLEOTIDE SEQUENCE [LARGE SCALE GENOMIC DNA]</scope>
    <source>
        <strain evidence="14">RS831</strain>
        <tissue evidence="14">Whole body</tissue>
    </source>
</reference>
<evidence type="ECO:0000256" key="7">
    <source>
        <dbReference type="ARBA" id="ARBA00023125"/>
    </source>
</evidence>
<evidence type="ECO:0000256" key="4">
    <source>
        <dbReference type="ARBA" id="ARBA00022771"/>
    </source>
</evidence>
<feature type="domain" description="C2H2-type" evidence="13">
    <location>
        <begin position="554"/>
        <end position="581"/>
    </location>
</feature>
<feature type="domain" description="C2H2-type" evidence="13">
    <location>
        <begin position="667"/>
        <end position="694"/>
    </location>
</feature>
<evidence type="ECO:0000256" key="3">
    <source>
        <dbReference type="ARBA" id="ARBA00022737"/>
    </source>
</evidence>
<proteinExistence type="predicted"/>
<dbReference type="InterPro" id="IPR013087">
    <property type="entry name" value="Znf_C2H2_type"/>
</dbReference>
<dbReference type="PANTHER" id="PTHR46105:SF5">
    <property type="entry name" value="ZINC FINGER AND BTB DOMAIN-CONTAINING PROTEIN 44 ISOFORM X1"/>
    <property type="match status" value="1"/>
</dbReference>
<feature type="domain" description="C2H2-type" evidence="13">
    <location>
        <begin position="582"/>
        <end position="609"/>
    </location>
</feature>
<reference evidence="14 15" key="2">
    <citation type="submission" date="2019-01" db="EMBL/GenBank/DDBJ databases">
        <title>A chromosome length genome reference of the Java medaka (oryzias javanicus).</title>
        <authorList>
            <person name="Herpin A."/>
            <person name="Takehana Y."/>
            <person name="Naruse K."/>
            <person name="Ansai S."/>
            <person name="Kawaguchi M."/>
        </authorList>
    </citation>
    <scope>NUCLEOTIDE SEQUENCE [LARGE SCALE GENOMIC DNA]</scope>
    <source>
        <strain evidence="14">RS831</strain>
        <tissue evidence="14">Whole body</tissue>
    </source>
</reference>
<dbReference type="Proteomes" id="UP000283210">
    <property type="component" value="Chromosome 18"/>
</dbReference>
<dbReference type="GO" id="GO:0000981">
    <property type="term" value="F:DNA-binding transcription factor activity, RNA polymerase II-specific"/>
    <property type="evidence" value="ECO:0007669"/>
    <property type="project" value="TreeGrafter"/>
</dbReference>
<feature type="domain" description="C2H2-type" evidence="13">
    <location>
        <begin position="723"/>
        <end position="751"/>
    </location>
</feature>
<evidence type="ECO:0000256" key="5">
    <source>
        <dbReference type="ARBA" id="ARBA00022833"/>
    </source>
</evidence>
<evidence type="ECO:0000313" key="14">
    <source>
        <dbReference type="EMBL" id="RVE60859.1"/>
    </source>
</evidence>
<feature type="region of interest" description="Disordered" evidence="12">
    <location>
        <begin position="110"/>
        <end position="178"/>
    </location>
</feature>
<comment type="subcellular location">
    <subcellularLocation>
        <location evidence="1">Nucleus</location>
    </subcellularLocation>
</comment>
<dbReference type="FunFam" id="3.30.160.60:FF:000446">
    <property type="entry name" value="Zinc finger protein"/>
    <property type="match status" value="1"/>
</dbReference>
<feature type="domain" description="C2H2-type" evidence="13">
    <location>
        <begin position="639"/>
        <end position="666"/>
    </location>
</feature>
<dbReference type="SUPFAM" id="SSF57667">
    <property type="entry name" value="beta-beta-alpha zinc fingers"/>
    <property type="match status" value="7"/>
</dbReference>
<dbReference type="PROSITE" id="PS00028">
    <property type="entry name" value="ZINC_FINGER_C2H2_1"/>
    <property type="match status" value="10"/>
</dbReference>
<feature type="domain" description="C2H2-type" evidence="13">
    <location>
        <begin position="611"/>
        <end position="638"/>
    </location>
</feature>
<dbReference type="GO" id="GO:0005634">
    <property type="term" value="C:nucleus"/>
    <property type="evidence" value="ECO:0007669"/>
    <property type="project" value="UniProtKB-SubCell"/>
</dbReference>
<feature type="compositionally biased region" description="Acidic residues" evidence="12">
    <location>
        <begin position="378"/>
        <end position="390"/>
    </location>
</feature>
<dbReference type="SMART" id="SM00355">
    <property type="entry name" value="ZnF_C2H2"/>
    <property type="match status" value="12"/>
</dbReference>
<evidence type="ECO:0000256" key="1">
    <source>
        <dbReference type="ARBA" id="ARBA00004123"/>
    </source>
</evidence>
<keyword evidence="9" id="KW-0539">Nucleus</keyword>
<dbReference type="OrthoDB" id="6077919at2759"/>
<keyword evidence="2" id="KW-0479">Metal-binding</keyword>
<dbReference type="EMBL" id="CM012454">
    <property type="protein sequence ID" value="RVE60859.1"/>
    <property type="molecule type" value="Genomic_DNA"/>
</dbReference>
<feature type="domain" description="C2H2-type" evidence="13">
    <location>
        <begin position="501"/>
        <end position="528"/>
    </location>
</feature>
<evidence type="ECO:0000256" key="12">
    <source>
        <dbReference type="SAM" id="MobiDB-lite"/>
    </source>
</evidence>
<feature type="domain" description="C2H2-type" evidence="13">
    <location>
        <begin position="529"/>
        <end position="551"/>
    </location>
</feature>
<feature type="compositionally biased region" description="Acidic residues" evidence="12">
    <location>
        <begin position="114"/>
        <end position="137"/>
    </location>
</feature>
<feature type="compositionally biased region" description="Basic and acidic residues" evidence="12">
    <location>
        <begin position="391"/>
        <end position="402"/>
    </location>
</feature>
<feature type="compositionally biased region" description="Basic and acidic residues" evidence="12">
    <location>
        <begin position="360"/>
        <end position="377"/>
    </location>
</feature>
<evidence type="ECO:0000256" key="11">
    <source>
        <dbReference type="SAM" id="Coils"/>
    </source>
</evidence>
<dbReference type="AlphaFoldDB" id="A0A3S2LTI5"/>
<dbReference type="FunFam" id="3.30.160.60:FF:002343">
    <property type="entry name" value="Zinc finger protein 33A"/>
    <property type="match status" value="1"/>
</dbReference>
<dbReference type="FunFam" id="3.30.160.60:FF:000875">
    <property type="entry name" value="zinc finger protein 236 isoform X7"/>
    <property type="match status" value="1"/>
</dbReference>
<keyword evidence="3" id="KW-0677">Repeat</keyword>
<evidence type="ECO:0000256" key="9">
    <source>
        <dbReference type="ARBA" id="ARBA00023242"/>
    </source>
</evidence>
<dbReference type="InterPro" id="IPR050457">
    <property type="entry name" value="ZnFinger_BTB_dom_contain"/>
</dbReference>
<evidence type="ECO:0000256" key="2">
    <source>
        <dbReference type="ARBA" id="ARBA00022723"/>
    </source>
</evidence>
<keyword evidence="11" id="KW-0175">Coiled coil</keyword>
<name>A0A3S2LTI5_ORYJA</name>
<dbReference type="PANTHER" id="PTHR46105">
    <property type="entry name" value="AGAP004733-PA"/>
    <property type="match status" value="1"/>
</dbReference>
<organism evidence="14 15">
    <name type="scientific">Oryzias javanicus</name>
    <name type="common">Javanese ricefish</name>
    <name type="synonym">Aplocheilus javanicus</name>
    <dbReference type="NCBI Taxonomy" id="123683"/>
    <lineage>
        <taxon>Eukaryota</taxon>
        <taxon>Metazoa</taxon>
        <taxon>Chordata</taxon>
        <taxon>Craniata</taxon>
        <taxon>Vertebrata</taxon>
        <taxon>Euteleostomi</taxon>
        <taxon>Actinopterygii</taxon>
        <taxon>Neopterygii</taxon>
        <taxon>Teleostei</taxon>
        <taxon>Neoteleostei</taxon>
        <taxon>Acanthomorphata</taxon>
        <taxon>Ovalentaria</taxon>
        <taxon>Atherinomorphae</taxon>
        <taxon>Beloniformes</taxon>
        <taxon>Adrianichthyidae</taxon>
        <taxon>Oryziinae</taxon>
        <taxon>Oryzias</taxon>
    </lineage>
</organism>
<feature type="domain" description="C2H2-type" evidence="13">
    <location>
        <begin position="695"/>
        <end position="722"/>
    </location>
</feature>
<evidence type="ECO:0000256" key="6">
    <source>
        <dbReference type="ARBA" id="ARBA00023015"/>
    </source>
</evidence>
<dbReference type="GO" id="GO:0000978">
    <property type="term" value="F:RNA polymerase II cis-regulatory region sequence-specific DNA binding"/>
    <property type="evidence" value="ECO:0007669"/>
    <property type="project" value="TreeGrafter"/>
</dbReference>
<sequence length="756" mass="86386">MLHLNKRERTANARDKILQDKNNNNNMFFCPSSGGDLGSFSKADILRGIITEKLSIATRDILAVVERTVADYEEEASGFRRRIARQKRQLELLQPRVHLHRLRIEDPVRFDFPQNDDEDDDYGGGGFDDEANDEEEQVQPSAGSRKSSKDPDFEIPSRSMSQRPTRCTVRRSRPWTSSSPTHLDLRVRFITDPNVGVFQSSSLKNTVVRDLNFPRNLPESEFVELVRSSFPPLAGSHKAFEIYTLNRSKKLQKLPLKTMTPSEIIRSVKANAPRATVLFIKLKSPEPERASEETPQEKPEGAPAEIMEKSEDIEKNEEYIERDNEEIEDSFLSTDKPSSCSAVAEEEDKAGPSSSSGPHGFREETGLRDSPEHHENSEMDDVDQDDVSTEEPERKLESEQEKVVKKAAAKSQGERRIKRSCKICGCWYNSLGGLIKHMWTHMDEPQRVCGVCGDVFESNEELKEHLRSYDKVYKCEECGKTFFKMHLLKSHLSVHSKNTDFQCDVCGKKFGAKRALNLHSWSHAEERPHKCDLCEKTFGLKSLLQAHRKNHNKWQCHLCNKSLSSSRVLAWHLLSHSENRHFACEVCGKRFKILHTLNIHKKVHMDRERSFLCHICCKTFYCNGSLKSHMKTHSSEKPFICQDCGKGFVSKGNLKIHQRVHTGETPYVCSHCGRRFKLQSALKSHVRIHLGIKLFSCPVCGKATARQEHLKVHMRIHSGDRPYKCLLCVKAFTQSHCLKTHMIKHHAGENQNPTGP</sequence>
<feature type="compositionally biased region" description="Polar residues" evidence="12">
    <location>
        <begin position="331"/>
        <end position="341"/>
    </location>
</feature>
<dbReference type="Gene3D" id="3.30.160.60">
    <property type="entry name" value="Classic Zinc Finger"/>
    <property type="match status" value="10"/>
</dbReference>
<dbReference type="InterPro" id="IPR036236">
    <property type="entry name" value="Znf_C2H2_sf"/>
</dbReference>
<feature type="compositionally biased region" description="Basic and acidic residues" evidence="12">
    <location>
        <begin position="283"/>
        <end position="322"/>
    </location>
</feature>
<dbReference type="FunFam" id="3.30.160.60:FF:000597">
    <property type="entry name" value="zinc finger protein 236 isoform X3"/>
    <property type="match status" value="1"/>
</dbReference>
<keyword evidence="7" id="KW-0238">DNA-binding</keyword>
<keyword evidence="5" id="KW-0862">Zinc</keyword>
<keyword evidence="8" id="KW-0804">Transcription</keyword>
<keyword evidence="4 10" id="KW-0863">Zinc-finger</keyword>
<accession>A0A3S2LTI5</accession>
<gene>
    <name evidence="14" type="ORF">OJAV_G00185310</name>
</gene>
<dbReference type="GO" id="GO:0008270">
    <property type="term" value="F:zinc ion binding"/>
    <property type="evidence" value="ECO:0007669"/>
    <property type="project" value="UniProtKB-KW"/>
</dbReference>
<evidence type="ECO:0000259" key="13">
    <source>
        <dbReference type="PROSITE" id="PS50157"/>
    </source>
</evidence>
<keyword evidence="15" id="KW-1185">Reference proteome</keyword>
<evidence type="ECO:0000256" key="8">
    <source>
        <dbReference type="ARBA" id="ARBA00023163"/>
    </source>
</evidence>
<dbReference type="FunFam" id="3.30.160.60:FF:000671">
    <property type="entry name" value="Zinc finger protein 26"/>
    <property type="match status" value="1"/>
</dbReference>
<keyword evidence="6" id="KW-0805">Transcription regulation</keyword>
<feature type="domain" description="C2H2-type" evidence="13">
    <location>
        <begin position="473"/>
        <end position="500"/>
    </location>
</feature>
<dbReference type="Pfam" id="PF00096">
    <property type="entry name" value="zf-C2H2"/>
    <property type="match status" value="6"/>
</dbReference>
<dbReference type="PROSITE" id="PS50157">
    <property type="entry name" value="ZINC_FINGER_C2H2_2"/>
    <property type="match status" value="10"/>
</dbReference>
<feature type="region of interest" description="Disordered" evidence="12">
    <location>
        <begin position="282"/>
        <end position="402"/>
    </location>
</feature>
<feature type="coiled-coil region" evidence="11">
    <location>
        <begin position="62"/>
        <end position="89"/>
    </location>
</feature>
<evidence type="ECO:0000313" key="15">
    <source>
        <dbReference type="Proteomes" id="UP000283210"/>
    </source>
</evidence>
<protein>
    <recommendedName>
        <fullName evidence="13">C2H2-type domain-containing protein</fullName>
    </recommendedName>
</protein>